<keyword evidence="1" id="KW-1133">Transmembrane helix</keyword>
<feature type="transmembrane region" description="Helical" evidence="1">
    <location>
        <begin position="108"/>
        <end position="133"/>
    </location>
</feature>
<dbReference type="Proteomes" id="UP000494106">
    <property type="component" value="Unassembled WGS sequence"/>
</dbReference>
<dbReference type="EMBL" id="CADEBD010000282">
    <property type="protein sequence ID" value="CAB3228284.1"/>
    <property type="molecule type" value="Genomic_DNA"/>
</dbReference>
<evidence type="ECO:0000313" key="5">
    <source>
        <dbReference type="Proteomes" id="UP000494256"/>
    </source>
</evidence>
<dbReference type="EMBL" id="CADEBC010000301">
    <property type="protein sequence ID" value="CAB3227849.1"/>
    <property type="molecule type" value="Genomic_DNA"/>
</dbReference>
<organism evidence="2 4">
    <name type="scientific">Arctia plantaginis</name>
    <name type="common">Wood tiger moth</name>
    <name type="synonym">Phalaena plantaginis</name>
    <dbReference type="NCBI Taxonomy" id="874455"/>
    <lineage>
        <taxon>Eukaryota</taxon>
        <taxon>Metazoa</taxon>
        <taxon>Ecdysozoa</taxon>
        <taxon>Arthropoda</taxon>
        <taxon>Hexapoda</taxon>
        <taxon>Insecta</taxon>
        <taxon>Pterygota</taxon>
        <taxon>Neoptera</taxon>
        <taxon>Endopterygota</taxon>
        <taxon>Lepidoptera</taxon>
        <taxon>Glossata</taxon>
        <taxon>Ditrysia</taxon>
        <taxon>Noctuoidea</taxon>
        <taxon>Erebidae</taxon>
        <taxon>Arctiinae</taxon>
        <taxon>Arctia</taxon>
    </lineage>
</organism>
<comment type="caution">
    <text evidence="2">The sequence shown here is derived from an EMBL/GenBank/DDBJ whole genome shotgun (WGS) entry which is preliminary data.</text>
</comment>
<dbReference type="AlphaFoldDB" id="A0A8S0Z591"/>
<reference evidence="4 5" key="1">
    <citation type="submission" date="2020-04" db="EMBL/GenBank/DDBJ databases">
        <authorList>
            <person name="Wallbank WR R."/>
            <person name="Pardo Diaz C."/>
            <person name="Kozak K."/>
            <person name="Martin S."/>
            <person name="Jiggins C."/>
            <person name="Moest M."/>
            <person name="Warren A I."/>
            <person name="Byers J.R.P. K."/>
            <person name="Montejo-Kovacevich G."/>
            <person name="Yen C E."/>
        </authorList>
    </citation>
    <scope>NUCLEOTIDE SEQUENCE [LARGE SCALE GENOMIC DNA]</scope>
</reference>
<evidence type="ECO:0000313" key="3">
    <source>
        <dbReference type="EMBL" id="CAB3228284.1"/>
    </source>
</evidence>
<keyword evidence="1" id="KW-0472">Membrane</keyword>
<proteinExistence type="predicted"/>
<dbReference type="PANTHER" id="PTHR36694">
    <property type="entry name" value="PASIFLORA 1, ISOFORM A-RELATED"/>
    <property type="match status" value="1"/>
</dbReference>
<dbReference type="PANTHER" id="PTHR36694:SF11">
    <property type="entry name" value="LP21121P-RELATED"/>
    <property type="match status" value="1"/>
</dbReference>
<dbReference type="OrthoDB" id="7328030at2759"/>
<sequence length="184" mass="20931">MALELPRLNKACCCVPLRIGSMIIGYVSIIVSCIVIAMISLAIYRVTVFLDKNMNKPFPQHPPEDMARAALGLYISFTYYIIVYLYNLVFSVILLIGVHKNEPLYLRLYYKATLFSFALGAALVVITCMFMGILATIPVLKWVFALFYFLVVVRSTFLEMEATEKQPIHYELQPHVMIHSPLIA</sequence>
<gene>
    <name evidence="2" type="ORF">APLA_LOCUS3407</name>
    <name evidence="3" type="ORF">APLA_LOCUS3493</name>
</gene>
<keyword evidence="4" id="KW-1185">Reference proteome</keyword>
<evidence type="ECO:0000313" key="2">
    <source>
        <dbReference type="EMBL" id="CAB3227849.1"/>
    </source>
</evidence>
<keyword evidence="1" id="KW-0812">Transmembrane</keyword>
<feature type="transmembrane region" description="Helical" evidence="1">
    <location>
        <begin position="26"/>
        <end position="50"/>
    </location>
</feature>
<feature type="transmembrane region" description="Helical" evidence="1">
    <location>
        <begin position="70"/>
        <end position="96"/>
    </location>
</feature>
<evidence type="ECO:0000313" key="4">
    <source>
        <dbReference type="Proteomes" id="UP000494106"/>
    </source>
</evidence>
<dbReference type="Proteomes" id="UP000494256">
    <property type="component" value="Unassembled WGS sequence"/>
</dbReference>
<accession>A0A8S0Z591</accession>
<protein>
    <submittedName>
        <fullName evidence="2">Uncharacterized protein</fullName>
    </submittedName>
</protein>
<name>A0A8S0Z591_ARCPL</name>
<evidence type="ECO:0000256" key="1">
    <source>
        <dbReference type="SAM" id="Phobius"/>
    </source>
</evidence>
<dbReference type="PROSITE" id="PS51257">
    <property type="entry name" value="PROKAR_LIPOPROTEIN"/>
    <property type="match status" value="1"/>
</dbReference>
<feature type="transmembrane region" description="Helical" evidence="1">
    <location>
        <begin position="139"/>
        <end position="157"/>
    </location>
</feature>